<feature type="region of interest" description="Disordered" evidence="1">
    <location>
        <begin position="153"/>
        <end position="230"/>
    </location>
</feature>
<name>A0A1J4MGU9_9CRYT</name>
<dbReference type="VEuPathDB" id="CryptoDB:cubi_02669"/>
<feature type="chain" id="PRO_5013153718" evidence="3">
    <location>
        <begin position="23"/>
        <end position="465"/>
    </location>
</feature>
<keyword evidence="5" id="KW-1185">Reference proteome</keyword>
<evidence type="ECO:0000256" key="3">
    <source>
        <dbReference type="SAM" id="SignalP"/>
    </source>
</evidence>
<dbReference type="GeneID" id="39979459"/>
<feature type="compositionally biased region" description="Low complexity" evidence="1">
    <location>
        <begin position="197"/>
        <end position="229"/>
    </location>
</feature>
<dbReference type="RefSeq" id="XP_028874800.1">
    <property type="nucleotide sequence ID" value="XM_029019680.1"/>
</dbReference>
<dbReference type="OrthoDB" id="344227at2759"/>
<feature type="signal peptide" evidence="3">
    <location>
        <begin position="1"/>
        <end position="22"/>
    </location>
</feature>
<dbReference type="Proteomes" id="UP000186176">
    <property type="component" value="Unassembled WGS sequence"/>
</dbReference>
<evidence type="ECO:0000313" key="5">
    <source>
        <dbReference type="Proteomes" id="UP000186176"/>
    </source>
</evidence>
<proteinExistence type="predicted"/>
<protein>
    <submittedName>
        <fullName evidence="4">Transmembrane protein</fullName>
    </submittedName>
</protein>
<evidence type="ECO:0000313" key="4">
    <source>
        <dbReference type="EMBL" id="OII73457.1"/>
    </source>
</evidence>
<keyword evidence="2 4" id="KW-0812">Transmembrane</keyword>
<keyword evidence="2" id="KW-1133">Transmembrane helix</keyword>
<dbReference type="EMBL" id="LRBP01000016">
    <property type="protein sequence ID" value="OII73457.1"/>
    <property type="molecule type" value="Genomic_DNA"/>
</dbReference>
<keyword evidence="2" id="KW-0472">Membrane</keyword>
<accession>A0A1J4MGU9</accession>
<feature type="transmembrane region" description="Helical" evidence="2">
    <location>
        <begin position="443"/>
        <end position="464"/>
    </location>
</feature>
<evidence type="ECO:0000256" key="1">
    <source>
        <dbReference type="SAM" id="MobiDB-lite"/>
    </source>
</evidence>
<dbReference type="AlphaFoldDB" id="A0A1J4MGU9"/>
<gene>
    <name evidence="4" type="ORF">cubi_02669</name>
</gene>
<sequence>MKLLSSLYTLITCFLIIYVVSATELSTTNNDAPINAVGSTGAIAEKTDEIDLDNSQIAVDSNGVSGSDDSLGLKALGIHTTTELDTKPVDSMESETTLYTTETSTQDKIEESVKQLEDSMPLEGAPDAIEIASTTAELSGDEGVETLGDEAFDKKLDDQTSFEQKPTDLTFDDQKSDDQTSDDQTFDDQTSNEQTSDDQTSNDQTSNDQTSNDQTSNDQTSDDQTSNDNIDLSEKLDEKDQEETQESLVIHEYEVPLQLACETKKLICHNVSSSNAITIQGSRKGSALFASFDSSMIHSSGLTSGDVVSATLVLNKIGGTRTLPVRIDVLNLESKSSHISKSTVLATYQAVLPKTQNSPVSVDVTPAIHELLEKAKDHDKFTVLVSAYSRTRFGDILTFPTKDYPNGLSLKLRVTKLPKDSSASRSEPAKEIRSLSDRIFSGYNLYIAMGILATVIIIVVSLMMM</sequence>
<keyword evidence="3" id="KW-0732">Signal</keyword>
<organism evidence="4 5">
    <name type="scientific">Cryptosporidium ubiquitum</name>
    <dbReference type="NCBI Taxonomy" id="857276"/>
    <lineage>
        <taxon>Eukaryota</taxon>
        <taxon>Sar</taxon>
        <taxon>Alveolata</taxon>
        <taxon>Apicomplexa</taxon>
        <taxon>Conoidasida</taxon>
        <taxon>Coccidia</taxon>
        <taxon>Eucoccidiorida</taxon>
        <taxon>Eimeriorina</taxon>
        <taxon>Cryptosporidiidae</taxon>
        <taxon>Cryptosporidium</taxon>
    </lineage>
</organism>
<reference evidence="4 5" key="1">
    <citation type="submission" date="2016-10" db="EMBL/GenBank/DDBJ databases">
        <title>Reductive evolution of mitochondrial metabolism and differential evolution of invasion-related proteins in Cryptosporidium.</title>
        <authorList>
            <person name="Liu S."/>
            <person name="Roellig D.M."/>
            <person name="Guo Y."/>
            <person name="Li N."/>
            <person name="Frace M.A."/>
            <person name="Tang K."/>
            <person name="Zhang L."/>
            <person name="Feng Y."/>
            <person name="Xiao L."/>
        </authorList>
    </citation>
    <scope>NUCLEOTIDE SEQUENCE [LARGE SCALE GENOMIC DNA]</scope>
    <source>
        <strain evidence="4">39726</strain>
    </source>
</reference>
<comment type="caution">
    <text evidence="4">The sequence shown here is derived from an EMBL/GenBank/DDBJ whole genome shotgun (WGS) entry which is preliminary data.</text>
</comment>
<evidence type="ECO:0000256" key="2">
    <source>
        <dbReference type="SAM" id="Phobius"/>
    </source>
</evidence>